<gene>
    <name evidence="3" type="ORF">ACFFLM_22495</name>
</gene>
<evidence type="ECO:0000256" key="2">
    <source>
        <dbReference type="SAM" id="MobiDB-lite"/>
    </source>
</evidence>
<protein>
    <recommendedName>
        <fullName evidence="5">YtxH domain-containing protein</fullName>
    </recommendedName>
</protein>
<accession>A0ABV6B718</accession>
<dbReference type="Proteomes" id="UP001589733">
    <property type="component" value="Unassembled WGS sequence"/>
</dbReference>
<keyword evidence="4" id="KW-1185">Reference proteome</keyword>
<evidence type="ECO:0000256" key="1">
    <source>
        <dbReference type="SAM" id="Coils"/>
    </source>
</evidence>
<dbReference type="EMBL" id="JBHLYR010000063">
    <property type="protein sequence ID" value="MFB9994730.1"/>
    <property type="molecule type" value="Genomic_DNA"/>
</dbReference>
<organism evidence="3 4">
    <name type="scientific">Deinococcus oregonensis</name>
    <dbReference type="NCBI Taxonomy" id="1805970"/>
    <lineage>
        <taxon>Bacteria</taxon>
        <taxon>Thermotogati</taxon>
        <taxon>Deinococcota</taxon>
        <taxon>Deinococci</taxon>
        <taxon>Deinococcales</taxon>
        <taxon>Deinococcaceae</taxon>
        <taxon>Deinococcus</taxon>
    </lineage>
</organism>
<keyword evidence="1" id="KW-0175">Coiled coil</keyword>
<feature type="coiled-coil region" evidence="1">
    <location>
        <begin position="1"/>
        <end position="65"/>
    </location>
</feature>
<comment type="caution">
    <text evidence="3">The sequence shown here is derived from an EMBL/GenBank/DDBJ whole genome shotgun (WGS) entry which is preliminary data.</text>
</comment>
<evidence type="ECO:0000313" key="3">
    <source>
        <dbReference type="EMBL" id="MFB9994730.1"/>
    </source>
</evidence>
<evidence type="ECO:0000313" key="4">
    <source>
        <dbReference type="Proteomes" id="UP001589733"/>
    </source>
</evidence>
<name>A0ABV6B718_9DEIO</name>
<reference evidence="3 4" key="1">
    <citation type="submission" date="2024-09" db="EMBL/GenBank/DDBJ databases">
        <authorList>
            <person name="Sun Q."/>
            <person name="Mori K."/>
        </authorList>
    </citation>
    <scope>NUCLEOTIDE SEQUENCE [LARGE SCALE GENOMIC DNA]</scope>
    <source>
        <strain evidence="3 4">JCM 13503</strain>
    </source>
</reference>
<dbReference type="RefSeq" id="WP_380015951.1">
    <property type="nucleotide sequence ID" value="NZ_JBHLYR010000063.1"/>
</dbReference>
<feature type="region of interest" description="Disordered" evidence="2">
    <location>
        <begin position="116"/>
        <end position="173"/>
    </location>
</feature>
<sequence length="173" mass="18966">MIPVNERLEQLKEKAQEARRQTEYQASGQAIKAAVKGQAQVIELLAAQQVELTALRQDVARLSRTHAKGGFPWGLLLLAGGTYALYRFSPAVHQRVNSVLGQADPSVESNLNRAKNAANDGVEDLREGRHPGDALERVGGELHRASEKTADRLKGGLDELKDEAKDRLDGRPR</sequence>
<feature type="compositionally biased region" description="Basic and acidic residues" evidence="2">
    <location>
        <begin position="123"/>
        <end position="173"/>
    </location>
</feature>
<proteinExistence type="predicted"/>
<evidence type="ECO:0008006" key="5">
    <source>
        <dbReference type="Google" id="ProtNLM"/>
    </source>
</evidence>